<proteinExistence type="predicted"/>
<dbReference type="OrthoDB" id="6313230at2759"/>
<feature type="compositionally biased region" description="Polar residues" evidence="1">
    <location>
        <begin position="147"/>
        <end position="159"/>
    </location>
</feature>
<dbReference type="AlphaFoldDB" id="A0A183TFZ2"/>
<keyword evidence="3" id="KW-1185">Reference proteome</keyword>
<sequence length="159" mass="17615">MLPESMSTALNSQIGHLCLSGMHAFTQHENRRRGRSTDLQCRSGLQPAAGLRLEPPCYSPEEQPEDVQGRCLDEPPLRNGDLDRLFKPSQEAESLPSQLPPQNTEAEMAGQDPGHRSPGLDRNPRHPRHAEASATARERPPGENGRRVTTQTTFLRSCC</sequence>
<evidence type="ECO:0000256" key="1">
    <source>
        <dbReference type="SAM" id="MobiDB-lite"/>
    </source>
</evidence>
<organism evidence="4">
    <name type="scientific">Schistocephalus solidus</name>
    <name type="common">Tapeworm</name>
    <dbReference type="NCBI Taxonomy" id="70667"/>
    <lineage>
        <taxon>Eukaryota</taxon>
        <taxon>Metazoa</taxon>
        <taxon>Spiralia</taxon>
        <taxon>Lophotrochozoa</taxon>
        <taxon>Platyhelminthes</taxon>
        <taxon>Cestoda</taxon>
        <taxon>Eucestoda</taxon>
        <taxon>Diphyllobothriidea</taxon>
        <taxon>Diphyllobothriidae</taxon>
        <taxon>Schistocephalus</taxon>
    </lineage>
</organism>
<dbReference type="EMBL" id="UYSU01039893">
    <property type="protein sequence ID" value="VDM01776.1"/>
    <property type="molecule type" value="Genomic_DNA"/>
</dbReference>
<evidence type="ECO:0000313" key="4">
    <source>
        <dbReference type="WBParaSite" id="SSLN_0001596701-mRNA-1"/>
    </source>
</evidence>
<evidence type="ECO:0000313" key="3">
    <source>
        <dbReference type="Proteomes" id="UP000275846"/>
    </source>
</evidence>
<protein>
    <submittedName>
        <fullName evidence="2 4">Uncharacterized protein</fullName>
    </submittedName>
</protein>
<reference evidence="4" key="1">
    <citation type="submission" date="2016-06" db="UniProtKB">
        <authorList>
            <consortium name="WormBaseParasite"/>
        </authorList>
    </citation>
    <scope>IDENTIFICATION</scope>
</reference>
<feature type="compositionally biased region" description="Polar residues" evidence="1">
    <location>
        <begin position="91"/>
        <end position="105"/>
    </location>
</feature>
<feature type="region of interest" description="Disordered" evidence="1">
    <location>
        <begin position="46"/>
        <end position="159"/>
    </location>
</feature>
<evidence type="ECO:0000313" key="2">
    <source>
        <dbReference type="EMBL" id="VDM01776.1"/>
    </source>
</evidence>
<name>A0A183TFZ2_SCHSO</name>
<dbReference type="WBParaSite" id="SSLN_0001596701-mRNA-1">
    <property type="protein sequence ID" value="SSLN_0001596701-mRNA-1"/>
    <property type="gene ID" value="SSLN_0001596701"/>
</dbReference>
<feature type="compositionally biased region" description="Basic and acidic residues" evidence="1">
    <location>
        <begin position="113"/>
        <end position="124"/>
    </location>
</feature>
<accession>A0A183TFZ2</accession>
<dbReference type="Proteomes" id="UP000275846">
    <property type="component" value="Unassembled WGS sequence"/>
</dbReference>
<reference evidence="2 3" key="2">
    <citation type="submission" date="2018-11" db="EMBL/GenBank/DDBJ databases">
        <authorList>
            <consortium name="Pathogen Informatics"/>
        </authorList>
    </citation>
    <scope>NUCLEOTIDE SEQUENCE [LARGE SCALE GENOMIC DNA]</scope>
    <source>
        <strain evidence="2 3">NST_G2</strain>
    </source>
</reference>
<feature type="compositionally biased region" description="Basic and acidic residues" evidence="1">
    <location>
        <begin position="67"/>
        <end position="86"/>
    </location>
</feature>
<gene>
    <name evidence="2" type="ORF">SSLN_LOCUS15390</name>
</gene>
<feature type="compositionally biased region" description="Basic and acidic residues" evidence="1">
    <location>
        <begin position="136"/>
        <end position="146"/>
    </location>
</feature>